<protein>
    <submittedName>
        <fullName evidence="15">Na(+)/H(+) antiporter subunit B</fullName>
    </submittedName>
</protein>
<keyword evidence="5" id="KW-1003">Cell membrane</keyword>
<dbReference type="Proteomes" id="UP000464658">
    <property type="component" value="Chromosome"/>
</dbReference>
<dbReference type="PANTHER" id="PTHR33932:SF4">
    <property type="entry name" value="NA(+)_H(+) ANTIPORTER SUBUNIT B"/>
    <property type="match status" value="1"/>
</dbReference>
<comment type="subcellular location">
    <subcellularLocation>
        <location evidence="1">Cell membrane</location>
        <topology evidence="1">Multi-pass membrane protein</topology>
    </subcellularLocation>
</comment>
<dbReference type="GO" id="GO:0006814">
    <property type="term" value="P:sodium ion transport"/>
    <property type="evidence" value="ECO:0007669"/>
    <property type="project" value="UniProtKB-KW"/>
</dbReference>
<feature type="transmembrane region" description="Helical" evidence="13">
    <location>
        <begin position="42"/>
        <end position="65"/>
    </location>
</feature>
<evidence type="ECO:0000313" key="16">
    <source>
        <dbReference type="Proteomes" id="UP000464658"/>
    </source>
</evidence>
<evidence type="ECO:0000256" key="12">
    <source>
        <dbReference type="ARBA" id="ARBA00023201"/>
    </source>
</evidence>
<keyword evidence="9" id="KW-0915">Sodium</keyword>
<feature type="transmembrane region" description="Helical" evidence="13">
    <location>
        <begin position="103"/>
        <end position="127"/>
    </location>
</feature>
<keyword evidence="7" id="KW-0375">Hydrogen ion transport</keyword>
<dbReference type="NCBIfam" id="NF009223">
    <property type="entry name" value="PRK12573.1"/>
    <property type="match status" value="1"/>
</dbReference>
<feature type="domain" description="Na+/H+ antiporter MnhB subunit-related protein" evidence="14">
    <location>
        <begin position="44"/>
        <end position="167"/>
    </location>
</feature>
<evidence type="ECO:0000313" key="15">
    <source>
        <dbReference type="EMBL" id="BBP91976.1"/>
    </source>
</evidence>
<evidence type="ECO:0000256" key="5">
    <source>
        <dbReference type="ARBA" id="ARBA00022475"/>
    </source>
</evidence>
<evidence type="ECO:0000259" key="14">
    <source>
        <dbReference type="Pfam" id="PF04039"/>
    </source>
</evidence>
<feature type="transmembrane region" description="Helical" evidence="13">
    <location>
        <begin position="71"/>
        <end position="91"/>
    </location>
</feature>
<evidence type="ECO:0000256" key="9">
    <source>
        <dbReference type="ARBA" id="ARBA00023053"/>
    </source>
</evidence>
<keyword evidence="3" id="KW-0813">Transport</keyword>
<feature type="transmembrane region" description="Helical" evidence="13">
    <location>
        <begin position="147"/>
        <end position="169"/>
    </location>
</feature>
<dbReference type="AlphaFoldDB" id="A0A5S9MK31"/>
<keyword evidence="10" id="KW-0406">Ion transport</keyword>
<keyword evidence="11 13" id="KW-0472">Membrane</keyword>
<dbReference type="InterPro" id="IPR007182">
    <property type="entry name" value="MnhB"/>
</dbReference>
<keyword evidence="8 13" id="KW-1133">Transmembrane helix</keyword>
<dbReference type="GO" id="GO:0015297">
    <property type="term" value="F:antiporter activity"/>
    <property type="evidence" value="ECO:0007669"/>
    <property type="project" value="UniProtKB-KW"/>
</dbReference>
<dbReference type="PANTHER" id="PTHR33932">
    <property type="entry name" value="NA(+)/H(+) ANTIPORTER SUBUNIT B"/>
    <property type="match status" value="1"/>
</dbReference>
<organism evidence="15 16">
    <name type="scientific">Bacillus safensis</name>
    <dbReference type="NCBI Taxonomy" id="561879"/>
    <lineage>
        <taxon>Bacteria</taxon>
        <taxon>Bacillati</taxon>
        <taxon>Bacillota</taxon>
        <taxon>Bacilli</taxon>
        <taxon>Bacillales</taxon>
        <taxon>Bacillaceae</taxon>
        <taxon>Bacillus</taxon>
    </lineage>
</organism>
<evidence type="ECO:0000256" key="13">
    <source>
        <dbReference type="SAM" id="Phobius"/>
    </source>
</evidence>
<keyword evidence="6 13" id="KW-0812">Transmembrane</keyword>
<dbReference type="EMBL" id="AP021906">
    <property type="protein sequence ID" value="BBP91976.1"/>
    <property type="molecule type" value="Genomic_DNA"/>
</dbReference>
<comment type="similarity">
    <text evidence="2">Belongs to the CPA3 antiporters (TC 2.A.63) subunit B family.</text>
</comment>
<evidence type="ECO:0000256" key="8">
    <source>
        <dbReference type="ARBA" id="ARBA00022989"/>
    </source>
</evidence>
<name>A0A5S9MK31_BACIA</name>
<evidence type="ECO:0000256" key="1">
    <source>
        <dbReference type="ARBA" id="ARBA00004651"/>
    </source>
</evidence>
<dbReference type="GO" id="GO:1902600">
    <property type="term" value="P:proton transmembrane transport"/>
    <property type="evidence" value="ECO:0007669"/>
    <property type="project" value="UniProtKB-KW"/>
</dbReference>
<dbReference type="GO" id="GO:0005886">
    <property type="term" value="C:plasma membrane"/>
    <property type="evidence" value="ECO:0007669"/>
    <property type="project" value="UniProtKB-SubCell"/>
</dbReference>
<keyword evidence="12" id="KW-0739">Sodium transport</keyword>
<evidence type="ECO:0000256" key="3">
    <source>
        <dbReference type="ARBA" id="ARBA00022448"/>
    </source>
</evidence>
<evidence type="ECO:0000256" key="6">
    <source>
        <dbReference type="ARBA" id="ARBA00022692"/>
    </source>
</evidence>
<reference evidence="15 16" key="1">
    <citation type="submission" date="2019-12" db="EMBL/GenBank/DDBJ databases">
        <title>Full genome sequence of a Bacillus safensis strain isolated from commercially available natto in Indonesia.</title>
        <authorList>
            <person name="Yoshida M."/>
            <person name="Uomi M."/>
            <person name="Waturangi D."/>
            <person name="Ekaputri J.J."/>
            <person name="Setiamarga D.H.E."/>
        </authorList>
    </citation>
    <scope>NUCLEOTIDE SEQUENCE [LARGE SCALE GENOMIC DNA]</scope>
    <source>
        <strain evidence="15 16">IDN1</strain>
    </source>
</reference>
<evidence type="ECO:0000256" key="4">
    <source>
        <dbReference type="ARBA" id="ARBA00022449"/>
    </source>
</evidence>
<evidence type="ECO:0000256" key="11">
    <source>
        <dbReference type="ARBA" id="ARBA00023136"/>
    </source>
</evidence>
<dbReference type="InterPro" id="IPR005281">
    <property type="entry name" value="CPA3_sub_B"/>
</dbReference>
<keyword evidence="4" id="KW-0050">Antiport</keyword>
<accession>A0A5S9MK31</accession>
<dbReference type="InterPro" id="IPR050622">
    <property type="entry name" value="CPA3_antiporter_subunitB"/>
</dbReference>
<dbReference type="NCBIfam" id="TIGR00943">
    <property type="entry name" value="2a6301s02"/>
    <property type="match status" value="1"/>
</dbReference>
<sequence length="176" mass="19150">MIPFFEITVLAIAALGILWVIKNTSKTEERCAAMRKIDTNDMLLQVTTKITAFIILLFSLHLFLAGHNNPGGGFIGGLMSAAAVVLLLLAYDLKTVRRILPFDFIYVTGAGLLVAILTGMGSFLFGAPFLSHAFDYFQLPFLGKTELATAVLFDIGVYLVVVGVTMTIIQMIGEKE</sequence>
<evidence type="ECO:0000256" key="2">
    <source>
        <dbReference type="ARBA" id="ARBA00009425"/>
    </source>
</evidence>
<gene>
    <name evidence="15" type="primary">mrpB</name>
    <name evidence="15" type="ORF">BsIDN1_55940</name>
</gene>
<evidence type="ECO:0000256" key="10">
    <source>
        <dbReference type="ARBA" id="ARBA00023065"/>
    </source>
</evidence>
<evidence type="ECO:0000256" key="7">
    <source>
        <dbReference type="ARBA" id="ARBA00022781"/>
    </source>
</evidence>
<feature type="transmembrane region" description="Helical" evidence="13">
    <location>
        <begin position="6"/>
        <end position="21"/>
    </location>
</feature>
<dbReference type="Pfam" id="PF04039">
    <property type="entry name" value="MnhB"/>
    <property type="match status" value="1"/>
</dbReference>
<dbReference type="GO" id="GO:0008324">
    <property type="term" value="F:monoatomic cation transmembrane transporter activity"/>
    <property type="evidence" value="ECO:0007669"/>
    <property type="project" value="InterPro"/>
</dbReference>
<proteinExistence type="inferred from homology"/>